<feature type="region of interest" description="Disordered" evidence="1">
    <location>
        <begin position="18"/>
        <end position="37"/>
    </location>
</feature>
<evidence type="ECO:0000313" key="2">
    <source>
        <dbReference type="EMBL" id="ANP46360.1"/>
    </source>
</evidence>
<dbReference type="RefSeq" id="WP_066771293.1">
    <property type="nucleotide sequence ID" value="NZ_CP013244.1"/>
</dbReference>
<accession>A0A1B1AIL5</accession>
<keyword evidence="3" id="KW-1185">Reference proteome</keyword>
<protein>
    <submittedName>
        <fullName evidence="2">Uncharacterized protein</fullName>
    </submittedName>
</protein>
<evidence type="ECO:0000256" key="1">
    <source>
        <dbReference type="SAM" id="MobiDB-lite"/>
    </source>
</evidence>
<dbReference type="KEGG" id="cbot:ATE48_10760"/>
<dbReference type="InParanoid" id="A0A1B1AIL5"/>
<feature type="compositionally biased region" description="Basic and acidic residues" evidence="1">
    <location>
        <begin position="18"/>
        <end position="31"/>
    </location>
</feature>
<sequence>MNRKWVDNEVYFGPDRRKGGLGKRWGDRRSYNDAAEPPPLGAVMRRLRVQLNSTFTADDRRRVYELARFAASEAERQHLTTCADHLRNVLTSIAAGDFTAADSSVLQAQAAFNGPR</sequence>
<organism evidence="2 3">
    <name type="scientific">Candidatus Viadribacter manganicus</name>
    <dbReference type="NCBI Taxonomy" id="1759059"/>
    <lineage>
        <taxon>Bacteria</taxon>
        <taxon>Pseudomonadati</taxon>
        <taxon>Pseudomonadota</taxon>
        <taxon>Alphaproteobacteria</taxon>
        <taxon>Hyphomonadales</taxon>
        <taxon>Hyphomonadaceae</taxon>
        <taxon>Candidatus Viadribacter</taxon>
    </lineage>
</organism>
<dbReference type="Proteomes" id="UP000092498">
    <property type="component" value="Chromosome"/>
</dbReference>
<gene>
    <name evidence="2" type="ORF">ATE48_10760</name>
</gene>
<proteinExistence type="predicted"/>
<dbReference type="AlphaFoldDB" id="A0A1B1AIL5"/>
<name>A0A1B1AIL5_9PROT</name>
<reference evidence="2 3" key="1">
    <citation type="submission" date="2015-11" db="EMBL/GenBank/DDBJ databases">
        <title>Whole-Genome Sequence of Candidatus Oderbacter manganicum from the National Park Lower Oder Valley, Germany.</title>
        <authorList>
            <person name="Braun B."/>
            <person name="Liere K."/>
            <person name="Szewzyk U."/>
        </authorList>
    </citation>
    <scope>NUCLEOTIDE SEQUENCE [LARGE SCALE GENOMIC DNA]</scope>
    <source>
        <strain evidence="2 3">OTSz_A_272</strain>
    </source>
</reference>
<dbReference type="EMBL" id="CP013244">
    <property type="protein sequence ID" value="ANP46360.1"/>
    <property type="molecule type" value="Genomic_DNA"/>
</dbReference>
<dbReference type="STRING" id="1759059.ATE48_10760"/>
<evidence type="ECO:0000313" key="3">
    <source>
        <dbReference type="Proteomes" id="UP000092498"/>
    </source>
</evidence>